<dbReference type="Proteomes" id="UP000249616">
    <property type="component" value="Chromosome"/>
</dbReference>
<evidence type="ECO:0000313" key="1">
    <source>
        <dbReference type="EMBL" id="AWW41860.1"/>
    </source>
</evidence>
<gene>
    <name evidence="1" type="ORF">DN051_38840</name>
</gene>
<name>A0A2Z4JA90_9ACTN</name>
<evidence type="ECO:0008006" key="3">
    <source>
        <dbReference type="Google" id="ProtNLM"/>
    </source>
</evidence>
<sequence>MQRALEAAWPPDLSAGDERELLDAGRAILRADATGFGRARWPDVFSSAGQGLAPAFATARFRIQAGIARRDGADGRAVVHLVWAGADRAGAFSDGRISQVHFSRTTMLKGGSRWTPQLRT</sequence>
<dbReference type="KEGG" id="scad:DN051_38840"/>
<reference evidence="1 2" key="1">
    <citation type="journal article" date="2019" name="Int. J. Syst. Evol. Microbiol.">
        <title>Streptomyces cadmiisoli sp. nov., a novel actinomycete isolated from cadmium-contaminated soil.</title>
        <authorList>
            <person name="Li K."/>
            <person name="Tang X."/>
            <person name="Zhao J."/>
            <person name="Guo Y."/>
            <person name="Tang Y."/>
            <person name="Gao J."/>
        </authorList>
    </citation>
    <scope>NUCLEOTIDE SEQUENCE [LARGE SCALE GENOMIC DNA]</scope>
    <source>
        <strain evidence="1 2">ZFG47</strain>
    </source>
</reference>
<accession>A0A2Z4JA90</accession>
<proteinExistence type="predicted"/>
<dbReference type="EMBL" id="CP030073">
    <property type="protein sequence ID" value="AWW41860.1"/>
    <property type="molecule type" value="Genomic_DNA"/>
</dbReference>
<evidence type="ECO:0000313" key="2">
    <source>
        <dbReference type="Proteomes" id="UP000249616"/>
    </source>
</evidence>
<dbReference type="AlphaFoldDB" id="A0A2Z4JA90"/>
<protein>
    <recommendedName>
        <fullName evidence="3">Nuclear transport factor 2 family protein</fullName>
    </recommendedName>
</protein>
<organism evidence="1 2">
    <name type="scientific">Streptomyces cadmiisoli</name>
    <dbReference type="NCBI Taxonomy" id="2184053"/>
    <lineage>
        <taxon>Bacteria</taxon>
        <taxon>Bacillati</taxon>
        <taxon>Actinomycetota</taxon>
        <taxon>Actinomycetes</taxon>
        <taxon>Kitasatosporales</taxon>
        <taxon>Streptomycetaceae</taxon>
        <taxon>Streptomyces</taxon>
        <taxon>Streptomyces aurantiacus group</taxon>
    </lineage>
</organism>
<keyword evidence="2" id="KW-1185">Reference proteome</keyword>